<keyword evidence="2" id="KW-0479">Metal-binding</keyword>
<feature type="domain" description="PDZ" evidence="12">
    <location>
        <begin position="634"/>
        <end position="720"/>
    </location>
</feature>
<dbReference type="SUPFAM" id="SSF50156">
    <property type="entry name" value="PDZ domain-like"/>
    <property type="match status" value="1"/>
</dbReference>
<evidence type="ECO:0000259" key="13">
    <source>
        <dbReference type="PROSITE" id="PS50178"/>
    </source>
</evidence>
<feature type="compositionally biased region" description="Basic and acidic residues" evidence="10">
    <location>
        <begin position="1158"/>
        <end position="1171"/>
    </location>
</feature>
<dbReference type="CTD" id="9699"/>
<gene>
    <name evidence="16" type="primary">RIMS2</name>
</gene>
<dbReference type="GO" id="GO:0042391">
    <property type="term" value="P:regulation of membrane potential"/>
    <property type="evidence" value="ECO:0007669"/>
    <property type="project" value="TreeGrafter"/>
</dbReference>
<keyword evidence="5" id="KW-0221">Differentiation</keyword>
<dbReference type="InterPro" id="IPR010911">
    <property type="entry name" value="Rab_BD"/>
</dbReference>
<dbReference type="SUPFAM" id="SSF49562">
    <property type="entry name" value="C2 domain (Calcium/lipid-binding domain, CaLB)"/>
    <property type="match status" value="2"/>
</dbReference>
<dbReference type="InterPro" id="IPR001478">
    <property type="entry name" value="PDZ"/>
</dbReference>
<dbReference type="InterPro" id="IPR017455">
    <property type="entry name" value="Znf_FYVE-rel"/>
</dbReference>
<evidence type="ECO:0000256" key="4">
    <source>
        <dbReference type="ARBA" id="ARBA00022771"/>
    </source>
</evidence>
<dbReference type="SUPFAM" id="SSF57903">
    <property type="entry name" value="FYVE/PHD zinc finger"/>
    <property type="match status" value="1"/>
</dbReference>
<feature type="compositionally biased region" description="Basic and acidic residues" evidence="10">
    <location>
        <begin position="286"/>
        <end position="300"/>
    </location>
</feature>
<evidence type="ECO:0000313" key="16">
    <source>
        <dbReference type="RefSeq" id="XP_026919893.1"/>
    </source>
</evidence>
<dbReference type="CDD" id="cd06714">
    <property type="entry name" value="PDZ_RIM-like"/>
    <property type="match status" value="1"/>
</dbReference>
<feature type="compositionally biased region" description="Polar residues" evidence="10">
    <location>
        <begin position="523"/>
        <end position="534"/>
    </location>
</feature>
<evidence type="ECO:0000256" key="5">
    <source>
        <dbReference type="ARBA" id="ARBA00022782"/>
    </source>
</evidence>
<dbReference type="InterPro" id="IPR036034">
    <property type="entry name" value="PDZ_sf"/>
</dbReference>
<feature type="compositionally biased region" description="Polar residues" evidence="10">
    <location>
        <begin position="964"/>
        <end position="981"/>
    </location>
</feature>
<feature type="compositionally biased region" description="Polar residues" evidence="10">
    <location>
        <begin position="1131"/>
        <end position="1141"/>
    </location>
</feature>
<protein>
    <submittedName>
        <fullName evidence="16">Regulating synaptic membrane exocytosis protein 2 isoform X50</fullName>
    </submittedName>
</protein>
<sequence>MSAPVGPRGRPAPTPAASQPPLQPEMPDLSHLTEEERKIILAVMDRQKKEEEKEQSVLKVKEEPKPQPTQWFPFSGITELVNNVLQPQQKQQNEKEPQTKLHQQFEMYKEQVKKMGEESQQQQEQKGDAPTCGICHKTKFADGCGHNCSYCQTKFCARCGGRVSLRSNKEDKVVMWVCNLCRKQQEILTKSGAWFYNSGSNTPQQPDQKVLRGLRNEEAPQEKKAKLHEQAQFQGPSGDLSVPAVEKSRSHGLTRQDSIKNGSGVKHQIASDIASDRTRSPSVSRDQNRRYDQREEREEYSQYATSDNAMPRSPSDYADRRSQREPQFYEESDHINYRDSNRRSHRHSKEYIVDDEDVESRDEYERQRREEEYQARYRSDPNLARYPVKPQPYEEQMRIHAEVSRARHERRHSDVSLANAELEDSRISMLRMERPSRQRSISERRAAMENQRSYSMERTREAQGPSSYPQRTTNHSPPTPRRSPIPIDRPDMRRTDSLRKQHHLDPSSAVRKTKREKMETMLRNDSLSSDQSESVRPPPPKPHKSKKGGKMRQVSLSSSEEELASTPEYTSCDDVEIESESVSEKGDMDYNWLDHTSWHSSEASPMSLHPVTWQPSKDGDRLIGRILLNKRLKDGSVPRDSGAMLGLKVVGGKMTESGRLCAFITKVKKGSLADTVGHLRPGDEVLEWNGRFLQGATFEEVYNIILESKPEPQVELVVSRPIGDIPRIPDTTHAQLESSSSSFESQKMDRPSISVTSPMSPGMLRDVPQYLSGQLSIKLWFDKVGHQLIVTILGAKDLPSREDGRPRNPYVKIYFLPDRSDKNKRRTKTVKKTLEPKWNQTFIYSPVHRREFRERMLEITLWDQARVREEESEFLGEILIELETALLDDEPHWYKLQTHDVSSLPLPHPSPYMPRRQLHGESPTRRLQRSKRISDSEVSDYDCDDGIGIVSDYRHNGRDLQSSTLSVPEQVMSSNHCSPTGSPHRVDVIGRTRSWSPSVPPPQSRNVEQGLRGTRSTAGHYNTISRMDRHRVMDDHYSPDRDSQFLTLPRSRYSQTIEHHHRDGRDCEAADRQPYHRSRPTEQRPLLERTTARSRSTERPDTNLMRSMPSLMTGRSAPPSPALSRSHPRTGSVQTSPSSTPVAGRRGRQLPQLPPKGTLERSAMDIDERNRQMKINKYKQVAGSDPRLEQDYHSKYRSGWDPHRGADNISTKSSDSDVSDISAVSRTSSASRFSSTSYMSVQSERPRGNKKISVFTSKMQSRQVGISGKNMTKSTSISGDMCSLGKNDGSQSDTAVGALGTGGKKRRSSIGAKMVAIVGLSRKSRSASQLSQTEAGGKKLRSTVQRSTETGLAVEMRNWMTRQASRESTDGSMNSYSSEGNLIFPGVRLASDSQFSDFLDGLGPAQLVGRQTLATPAMGDIQVGMMDKKGQLEVEIIRARGLVVKPGSKTLPAPYVKVYLLDNGVCIAKKKTKVARKTLEPLYQQLLSFEESPQGKVLQIIVWGDYGRMDHKSFMGVAQILLDELELSNMVIGWFKLFPPSSLVDPTLAPLTRRASQSSLESSTGPSYSRS</sequence>
<dbReference type="Pfam" id="PF00595">
    <property type="entry name" value="PDZ"/>
    <property type="match status" value="1"/>
</dbReference>
<feature type="compositionally biased region" description="Polar residues" evidence="10">
    <location>
        <begin position="251"/>
        <end position="261"/>
    </location>
</feature>
<dbReference type="PROSITE" id="PS50004">
    <property type="entry name" value="C2"/>
    <property type="match status" value="2"/>
</dbReference>
<feature type="compositionally biased region" description="Polar residues" evidence="10">
    <location>
        <begin position="464"/>
        <end position="475"/>
    </location>
</feature>
<keyword evidence="6" id="KW-0862">Zinc</keyword>
<dbReference type="PROSITE" id="PS50916">
    <property type="entry name" value="RABBD"/>
    <property type="match status" value="1"/>
</dbReference>
<dbReference type="GO" id="GO:0031267">
    <property type="term" value="F:small GTPase binding"/>
    <property type="evidence" value="ECO:0007669"/>
    <property type="project" value="InterPro"/>
</dbReference>
<proteinExistence type="predicted"/>
<dbReference type="PROSITE" id="PS50106">
    <property type="entry name" value="PDZ"/>
    <property type="match status" value="1"/>
</dbReference>
<dbReference type="Pfam" id="PF00168">
    <property type="entry name" value="C2"/>
    <property type="match status" value="2"/>
</dbReference>
<feature type="compositionally biased region" description="Acidic residues" evidence="10">
    <location>
        <begin position="571"/>
        <end position="581"/>
    </location>
</feature>
<evidence type="ECO:0000256" key="6">
    <source>
        <dbReference type="ARBA" id="ARBA00022833"/>
    </source>
</evidence>
<feature type="domain" description="C2" evidence="11">
    <location>
        <begin position="1417"/>
        <end position="1535"/>
    </location>
</feature>
<evidence type="ECO:0000256" key="9">
    <source>
        <dbReference type="PROSITE-ProRule" id="PRU00091"/>
    </source>
</evidence>
<feature type="domain" description="FYVE-type" evidence="13">
    <location>
        <begin position="126"/>
        <end position="186"/>
    </location>
</feature>
<dbReference type="FunFam" id="2.60.40.150:FF:000003">
    <property type="entry name" value="Regulating synaptic membrane exocytosis protein 2"/>
    <property type="match status" value="1"/>
</dbReference>
<dbReference type="GO" id="GO:0044325">
    <property type="term" value="F:transmembrane transporter binding"/>
    <property type="evidence" value="ECO:0007669"/>
    <property type="project" value="TreeGrafter"/>
</dbReference>
<dbReference type="CDD" id="cd04028">
    <property type="entry name" value="C2B_RIM1alpha"/>
    <property type="match status" value="1"/>
</dbReference>
<feature type="region of interest" description="Disordered" evidence="10">
    <location>
        <begin position="728"/>
        <end position="759"/>
    </location>
</feature>
<evidence type="ECO:0000313" key="15">
    <source>
        <dbReference type="Proteomes" id="UP001652583"/>
    </source>
</evidence>
<keyword evidence="15" id="KW-1185">Reference proteome</keyword>
<dbReference type="SMART" id="SM00228">
    <property type="entry name" value="PDZ"/>
    <property type="match status" value="1"/>
</dbReference>
<feature type="compositionally biased region" description="Low complexity" evidence="10">
    <location>
        <begin position="1"/>
        <end position="17"/>
    </location>
</feature>
<dbReference type="InterPro" id="IPR013083">
    <property type="entry name" value="Znf_RING/FYVE/PHD"/>
</dbReference>
<evidence type="ECO:0000256" key="7">
    <source>
        <dbReference type="ARBA" id="ARBA00023018"/>
    </source>
</evidence>
<feature type="compositionally biased region" description="Basic and acidic residues" evidence="10">
    <location>
        <begin position="395"/>
        <end position="414"/>
    </location>
</feature>
<reference evidence="16" key="1">
    <citation type="submission" date="2025-08" db="UniProtKB">
        <authorList>
            <consortium name="RefSeq"/>
        </authorList>
    </citation>
    <scope>IDENTIFICATION</scope>
    <source>
        <tissue evidence="16">Blood</tissue>
    </source>
</reference>
<feature type="region of interest" description="Disordered" evidence="10">
    <location>
        <begin position="1056"/>
        <end position="1172"/>
    </location>
</feature>
<dbReference type="InterPro" id="IPR000008">
    <property type="entry name" value="C2_dom"/>
</dbReference>
<feature type="compositionally biased region" description="Basic and acidic residues" evidence="10">
    <location>
        <begin position="216"/>
        <end position="229"/>
    </location>
</feature>
<name>A0A6J1ZRX5_ACIJB</name>
<feature type="compositionally biased region" description="Basic and acidic residues" evidence="10">
    <location>
        <begin position="31"/>
        <end position="65"/>
    </location>
</feature>
<dbReference type="GO" id="GO:0048788">
    <property type="term" value="C:cytoskeleton of presynaptic active zone"/>
    <property type="evidence" value="ECO:0007669"/>
    <property type="project" value="TreeGrafter"/>
</dbReference>
<dbReference type="PANTHER" id="PTHR12157:SF15">
    <property type="entry name" value="REGULATING SYNAPTIC MEMBRANE EXOCYTOSIS PROTEIN 2"/>
    <property type="match status" value="1"/>
</dbReference>
<feature type="compositionally biased region" description="Basic and acidic residues" evidence="10">
    <location>
        <begin position="423"/>
        <end position="447"/>
    </location>
</feature>
<feature type="domain" description="C2" evidence="11">
    <location>
        <begin position="771"/>
        <end position="894"/>
    </location>
</feature>
<dbReference type="InterPro" id="IPR054386">
    <property type="entry name" value="RIM_Znf"/>
</dbReference>
<evidence type="ECO:0000256" key="8">
    <source>
        <dbReference type="ARBA" id="ARBA00034103"/>
    </source>
</evidence>
<dbReference type="GO" id="GO:0050806">
    <property type="term" value="P:positive regulation of synaptic transmission"/>
    <property type="evidence" value="ECO:0007669"/>
    <property type="project" value="TreeGrafter"/>
</dbReference>
<dbReference type="FunFam" id="2.60.40.150:FF:000001">
    <property type="entry name" value="Regulating synaptic membrane exocytosis 3, isoform CRA_a"/>
    <property type="match status" value="1"/>
</dbReference>
<dbReference type="PANTHER" id="PTHR12157">
    <property type="entry name" value="REGULATING SYNAPTIC MEMBRANE EXOCYTOSIS PROTEIN"/>
    <property type="match status" value="1"/>
</dbReference>
<feature type="region of interest" description="Disordered" evidence="10">
    <location>
        <begin position="964"/>
        <end position="1015"/>
    </location>
</feature>
<accession>A0A6J1ZRX5</accession>
<keyword evidence="7" id="KW-0770">Synapse</keyword>
<evidence type="ECO:0000259" key="12">
    <source>
        <dbReference type="PROSITE" id="PS50106"/>
    </source>
</evidence>
<feature type="compositionally biased region" description="Basic and acidic residues" evidence="10">
    <location>
        <begin position="1197"/>
        <end position="1206"/>
    </location>
</feature>
<dbReference type="Gene3D" id="2.30.42.10">
    <property type="match status" value="1"/>
</dbReference>
<dbReference type="GeneID" id="106980061"/>
<organism evidence="15 16">
    <name type="scientific">Acinonyx jubatus</name>
    <name type="common">Cheetah</name>
    <dbReference type="NCBI Taxonomy" id="32536"/>
    <lineage>
        <taxon>Eukaryota</taxon>
        <taxon>Metazoa</taxon>
        <taxon>Chordata</taxon>
        <taxon>Craniata</taxon>
        <taxon>Vertebrata</taxon>
        <taxon>Euteleostomi</taxon>
        <taxon>Mammalia</taxon>
        <taxon>Eutheria</taxon>
        <taxon>Laurasiatheria</taxon>
        <taxon>Carnivora</taxon>
        <taxon>Feliformia</taxon>
        <taxon>Felidae</taxon>
        <taxon>Felinae</taxon>
        <taxon>Acinonyx</taxon>
    </lineage>
</organism>
<dbReference type="GO" id="GO:0006886">
    <property type="term" value="P:intracellular protein transport"/>
    <property type="evidence" value="ECO:0007669"/>
    <property type="project" value="InterPro"/>
</dbReference>
<feature type="compositionally biased region" description="Basic and acidic residues" evidence="10">
    <location>
        <begin position="488"/>
        <end position="505"/>
    </location>
</feature>
<comment type="subcellular location">
    <subcellularLocation>
        <location evidence="8">Synapse</location>
    </subcellularLocation>
</comment>
<evidence type="ECO:0000259" key="11">
    <source>
        <dbReference type="PROSITE" id="PS50004"/>
    </source>
</evidence>
<evidence type="ECO:0000256" key="2">
    <source>
        <dbReference type="ARBA" id="ARBA00022723"/>
    </source>
</evidence>
<dbReference type="Gene3D" id="2.60.40.150">
    <property type="entry name" value="C2 domain"/>
    <property type="match status" value="2"/>
</dbReference>
<dbReference type="FunFam" id="3.30.40.10:FF:000546">
    <property type="entry name" value="Regulating synaptic membrane exocytosis 1"/>
    <property type="match status" value="1"/>
</dbReference>
<dbReference type="Proteomes" id="UP001652583">
    <property type="component" value="Chromosome F2"/>
</dbReference>
<dbReference type="GO" id="GO:0048791">
    <property type="term" value="P:calcium ion-regulated exocytosis of neurotransmitter"/>
    <property type="evidence" value="ECO:0007669"/>
    <property type="project" value="TreeGrafter"/>
</dbReference>
<dbReference type="SMART" id="SM00239">
    <property type="entry name" value="C2"/>
    <property type="match status" value="2"/>
</dbReference>
<dbReference type="GO" id="GO:0042734">
    <property type="term" value="C:presynaptic membrane"/>
    <property type="evidence" value="ECO:0007669"/>
    <property type="project" value="TreeGrafter"/>
</dbReference>
<dbReference type="Gene3D" id="3.30.40.10">
    <property type="entry name" value="Zinc/RING finger domain, C3HC4 (zinc finger)"/>
    <property type="match status" value="1"/>
</dbReference>
<dbReference type="PROSITE" id="PS50178">
    <property type="entry name" value="ZF_FYVE"/>
    <property type="match status" value="1"/>
</dbReference>
<dbReference type="InterPro" id="IPR039032">
    <property type="entry name" value="Rim-like"/>
</dbReference>
<keyword evidence="1" id="KW-0597">Phosphoprotein</keyword>
<dbReference type="GO" id="GO:0048167">
    <property type="term" value="P:regulation of synaptic plasticity"/>
    <property type="evidence" value="ECO:0007669"/>
    <property type="project" value="TreeGrafter"/>
</dbReference>
<feature type="compositionally biased region" description="Basic residues" evidence="10">
    <location>
        <begin position="541"/>
        <end position="550"/>
    </location>
</feature>
<feature type="compositionally biased region" description="Basic and acidic residues" evidence="10">
    <location>
        <begin position="331"/>
        <end position="342"/>
    </location>
</feature>
<dbReference type="Pfam" id="PF22601">
    <property type="entry name" value="RIM2a_ZnF"/>
    <property type="match status" value="1"/>
</dbReference>
<dbReference type="CDD" id="cd04031">
    <property type="entry name" value="C2A_RIM1alpha"/>
    <property type="match status" value="1"/>
</dbReference>
<feature type="region of interest" description="Disordered" evidence="10">
    <location>
        <begin position="1"/>
        <end position="72"/>
    </location>
</feature>
<dbReference type="InterPro" id="IPR035892">
    <property type="entry name" value="C2_domain_sf"/>
</dbReference>
<feature type="compositionally biased region" description="Basic and acidic residues" evidence="10">
    <location>
        <begin position="361"/>
        <end position="379"/>
    </location>
</feature>
<keyword evidence="3" id="KW-0677">Repeat</keyword>
<dbReference type="GO" id="GO:2000300">
    <property type="term" value="P:regulation of synaptic vesicle exocytosis"/>
    <property type="evidence" value="ECO:0007669"/>
    <property type="project" value="TreeGrafter"/>
</dbReference>
<feature type="region of interest" description="Disordered" evidence="10">
    <location>
        <begin position="905"/>
        <end position="939"/>
    </location>
</feature>
<feature type="region of interest" description="Disordered" evidence="10">
    <location>
        <begin position="1197"/>
        <end position="1217"/>
    </location>
</feature>
<dbReference type="FunFam" id="2.30.42.10:FF:000003">
    <property type="entry name" value="Regulating synaptic membrane exocytosis protein 1, putative"/>
    <property type="match status" value="1"/>
</dbReference>
<dbReference type="GO" id="GO:0008270">
    <property type="term" value="F:zinc ion binding"/>
    <property type="evidence" value="ECO:0007669"/>
    <property type="project" value="UniProtKB-KW"/>
</dbReference>
<feature type="region of interest" description="Disordered" evidence="10">
    <location>
        <begin position="1326"/>
        <end position="1348"/>
    </location>
</feature>
<dbReference type="RefSeq" id="XP_026919893.1">
    <property type="nucleotide sequence ID" value="XM_027064092.2"/>
</dbReference>
<feature type="domain" description="RabBD" evidence="14">
    <location>
        <begin position="26"/>
        <end position="198"/>
    </location>
</feature>
<evidence type="ECO:0000259" key="14">
    <source>
        <dbReference type="PROSITE" id="PS50916"/>
    </source>
</evidence>
<feature type="region of interest" description="Disordered" evidence="10">
    <location>
        <begin position="216"/>
        <end position="581"/>
    </location>
</feature>
<dbReference type="InterPro" id="IPR011011">
    <property type="entry name" value="Znf_FYVE_PHD"/>
</dbReference>
<keyword evidence="4 9" id="KW-0863">Zinc-finger</keyword>
<evidence type="ECO:0000256" key="10">
    <source>
        <dbReference type="SAM" id="MobiDB-lite"/>
    </source>
</evidence>
<feature type="compositionally biased region" description="Basic and acidic residues" evidence="10">
    <location>
        <begin position="1057"/>
        <end position="1101"/>
    </location>
</feature>
<evidence type="ECO:0000256" key="3">
    <source>
        <dbReference type="ARBA" id="ARBA00022737"/>
    </source>
</evidence>
<dbReference type="GO" id="GO:0030154">
    <property type="term" value="P:cell differentiation"/>
    <property type="evidence" value="ECO:0007669"/>
    <property type="project" value="UniProtKB-KW"/>
</dbReference>
<evidence type="ECO:0000256" key="1">
    <source>
        <dbReference type="ARBA" id="ARBA00022553"/>
    </source>
</evidence>